<feature type="region of interest" description="Disordered" evidence="1">
    <location>
        <begin position="921"/>
        <end position="987"/>
    </location>
</feature>
<feature type="region of interest" description="Disordered" evidence="1">
    <location>
        <begin position="821"/>
        <end position="897"/>
    </location>
</feature>
<reference evidence="3" key="2">
    <citation type="submission" date="2019-07" db="EMBL/GenBank/DDBJ databases">
        <authorList>
            <person name="Yang Y."/>
            <person name="Bocs S."/>
            <person name="Baudouin L."/>
        </authorList>
    </citation>
    <scope>NUCLEOTIDE SEQUENCE</scope>
    <source>
        <tissue evidence="3">Spear leaf of Hainan Tall coconut</tissue>
    </source>
</reference>
<feature type="compositionally biased region" description="Polar residues" evidence="1">
    <location>
        <begin position="924"/>
        <end position="949"/>
    </location>
</feature>
<feature type="transmembrane region" description="Helical" evidence="2">
    <location>
        <begin position="7"/>
        <end position="28"/>
    </location>
</feature>
<reference evidence="3" key="1">
    <citation type="journal article" date="2017" name="Gigascience">
        <title>The genome draft of coconut (Cocos nucifera).</title>
        <authorList>
            <person name="Xiao Y."/>
            <person name="Xu P."/>
            <person name="Fan H."/>
            <person name="Baudouin L."/>
            <person name="Xia W."/>
            <person name="Bocs S."/>
            <person name="Xu J."/>
            <person name="Li Q."/>
            <person name="Guo A."/>
            <person name="Zhou L."/>
            <person name="Li J."/>
            <person name="Wu Y."/>
            <person name="Ma Z."/>
            <person name="Armero A."/>
            <person name="Issali A.E."/>
            <person name="Liu N."/>
            <person name="Peng M."/>
            <person name="Yang Y."/>
        </authorList>
    </citation>
    <scope>NUCLEOTIDE SEQUENCE</scope>
    <source>
        <tissue evidence="3">Spear leaf of Hainan Tall coconut</tissue>
    </source>
</reference>
<name>A0A8K0I987_COCNU</name>
<feature type="compositionally biased region" description="Basic and acidic residues" evidence="1">
    <location>
        <begin position="223"/>
        <end position="237"/>
    </location>
</feature>
<feature type="region of interest" description="Disordered" evidence="1">
    <location>
        <begin position="195"/>
        <end position="250"/>
    </location>
</feature>
<organism evidence="3 4">
    <name type="scientific">Cocos nucifera</name>
    <name type="common">Coconut palm</name>
    <dbReference type="NCBI Taxonomy" id="13894"/>
    <lineage>
        <taxon>Eukaryota</taxon>
        <taxon>Viridiplantae</taxon>
        <taxon>Streptophyta</taxon>
        <taxon>Embryophyta</taxon>
        <taxon>Tracheophyta</taxon>
        <taxon>Spermatophyta</taxon>
        <taxon>Magnoliopsida</taxon>
        <taxon>Liliopsida</taxon>
        <taxon>Arecaceae</taxon>
        <taxon>Arecoideae</taxon>
        <taxon>Cocoseae</taxon>
        <taxon>Attaleinae</taxon>
        <taxon>Cocos</taxon>
    </lineage>
</organism>
<gene>
    <name evidence="3" type="ORF">COCNU_05G007280</name>
</gene>
<keyword evidence="2" id="KW-0472">Membrane</keyword>
<evidence type="ECO:0000313" key="3">
    <source>
        <dbReference type="EMBL" id="KAG1342499.1"/>
    </source>
</evidence>
<feature type="compositionally biased region" description="Basic and acidic residues" evidence="1">
    <location>
        <begin position="841"/>
        <end position="854"/>
    </location>
</feature>
<sequence length="1328" mass="150947">MALPISSCWFFITNSLIFLIGLIARQVFRIFKAEDSSQEDDSDALAMESRCRELVRMFTELEEKDSDFFQEKETSSFSFKFQYQISEDRRGGNEEPVAPIAQKEEPVIPAAEGKEPSITTSISKYRFLSEKDFSGFVQEPEVKTFRVEESYIGSETDYLYDKDTVDGRLDTSLLSAKDFQQTSVKDLNTANLNKQGELGDAISNKNKQMEKEKPVSHKTSSPGRKEVGSLSAKKFEEPSGEEVSADNLNARRKLGRSDNAILFKRKHLEKEKAINYETSSLGEKEVGVLSGKNFQLPSVEDVCTDSLNAIRKQGKSEDGILIEDKMLKKEKPIDSETSSLVEKDVAFLSGKNFQEPGAKDVCTDNSLNAIRKQWKPEDGISIQDKMLKKERAVNSEASSLVEKDVHLLSGKNFQEPGAKDVCTHSLNAIRKLGKTEDGILIQDRVLKKEKTINSETSSLGKKDVAFRSEKNFQEPGAKDVCTDSLNAIRKLGKSEDGILIQNRMLKKEKAINSESSSLGEKDVAFLSGKIFQEPGAKDVCTDSLNAIRKQGKSENGISIKDKMLKKEKAINYETSSWGEKDLAFLTGKIFQDLSAKDVCVDDLNATRKLGKSEDGVLIQNKMLKKEKTFNYNKEVPYHKKNNKEVGHLSAKKIKERSVEYVSTHSPSAIKYQGKSKEGISVKNKLLEKEIAIDSETSSLDEKQVMDGAKFLSEDFHGFDTDSESLSSSDGYSVKDLIMDSDSEVFLSERDFIGHEHGSDTTEASMNTNRYKAELLEDIHKLEEAQLQFNYSTDAESTDSGGCFRYIENRINFENIESDDIWSESELSKPESEQSEMNEGEVESRVVQKVRERKWPSSNASPIEFTDSSDDELYSSKNTGSYRKSLDEVLSVSDSVNPETILEDLDGKKAENLAKICHFEKTKSEPSNTRCDASTSSPLRSIHNAEQQDSAELRREVDEPVQKSELGSEKKSPENDVKESGENDLKYSYDEDLDDEDFDELESLWEHQDLIEQLKMELKKARATGLPTILEESESPKTVEDLKPWKIDEQLLHEDPMDELHKFYKSYRERMRKFDILNYQKMYAIGFLQLKDPLESMGSQKPLISAVTSIISQSFMPCRQKSNTNPSEKFIKELRDDLETVYVGQTCLSWEFLRWQYEKARELPESDPYRSHQYNQVAGEFQQFQVMLQRFIENESFQGPRLPNYVKNRCVIQNLLRVPVIKEDCLKDKMEEQRKGNDAITSEMLEDIMEESIGIFWEFVKADRDETPVILKGLLRAQAELQDPSDYALMMHIQAILHKELLNPLAGFDACYYKPYDPSGNEFKLYVVH</sequence>
<keyword evidence="2" id="KW-0812">Transmembrane</keyword>
<evidence type="ECO:0000256" key="1">
    <source>
        <dbReference type="SAM" id="MobiDB-lite"/>
    </source>
</evidence>
<comment type="caution">
    <text evidence="3">The sequence shown here is derived from an EMBL/GenBank/DDBJ whole genome shotgun (WGS) entry which is preliminary data.</text>
</comment>
<dbReference type="Pfam" id="PF07891">
    <property type="entry name" value="DUF1666"/>
    <property type="match status" value="1"/>
</dbReference>
<accession>A0A8K0I987</accession>
<keyword evidence="2" id="KW-1133">Transmembrane helix</keyword>
<dbReference type="PANTHER" id="PTHR46741:SF2">
    <property type="entry name" value="RIBOSOMAL PROTEIN L34AE"/>
    <property type="match status" value="1"/>
</dbReference>
<dbReference type="EMBL" id="CM017876">
    <property type="protein sequence ID" value="KAG1342499.1"/>
    <property type="molecule type" value="Genomic_DNA"/>
</dbReference>
<protein>
    <submittedName>
        <fullName evidence="3">Uncharacterized protein</fullName>
    </submittedName>
</protein>
<keyword evidence="4" id="KW-1185">Reference proteome</keyword>
<dbReference type="InterPro" id="IPR012870">
    <property type="entry name" value="DUF1666"/>
</dbReference>
<dbReference type="PANTHER" id="PTHR46741">
    <property type="entry name" value="OS09G0413600 PROTEIN"/>
    <property type="match status" value="1"/>
</dbReference>
<proteinExistence type="predicted"/>
<evidence type="ECO:0000256" key="2">
    <source>
        <dbReference type="SAM" id="Phobius"/>
    </source>
</evidence>
<evidence type="ECO:0000313" key="4">
    <source>
        <dbReference type="Proteomes" id="UP000797356"/>
    </source>
</evidence>
<feature type="compositionally biased region" description="Basic and acidic residues" evidence="1">
    <location>
        <begin position="950"/>
        <end position="987"/>
    </location>
</feature>
<dbReference type="OrthoDB" id="772197at2759"/>
<dbReference type="Proteomes" id="UP000797356">
    <property type="component" value="Chromosome 5"/>
</dbReference>